<feature type="region of interest" description="Disordered" evidence="1">
    <location>
        <begin position="99"/>
        <end position="155"/>
    </location>
</feature>
<feature type="compositionally biased region" description="Low complexity" evidence="1">
    <location>
        <begin position="47"/>
        <end position="59"/>
    </location>
</feature>
<name>A0ABQ8ZZN2_9ROSI</name>
<gene>
    <name evidence="2" type="ORF">OIU77_015005</name>
</gene>
<feature type="compositionally biased region" description="Acidic residues" evidence="1">
    <location>
        <begin position="99"/>
        <end position="121"/>
    </location>
</feature>
<feature type="region of interest" description="Disordered" evidence="1">
    <location>
        <begin position="1"/>
        <end position="84"/>
    </location>
</feature>
<proteinExistence type="predicted"/>
<comment type="caution">
    <text evidence="2">The sequence shown here is derived from an EMBL/GenBank/DDBJ whole genome shotgun (WGS) entry which is preliminary data.</text>
</comment>
<feature type="compositionally biased region" description="Low complexity" evidence="1">
    <location>
        <begin position="16"/>
        <end position="27"/>
    </location>
</feature>
<keyword evidence="3" id="KW-1185">Reference proteome</keyword>
<dbReference type="EMBL" id="JAPFFI010000024">
    <property type="protein sequence ID" value="KAJ6313629.1"/>
    <property type="molecule type" value="Genomic_DNA"/>
</dbReference>
<sequence>MASKIDVPVSTTQGNSPSLTSPTGSLPIRAPITVDDFLSDGYKTDTSDSNVSSRSGASSNTDNGFVSGEEEFDTAPERPVFRPFVADPDEEILALEEVVEEEEEEEEVEEEEEEEVEEGVTDEFSPVVELDSAKSNGVRPIAQLSMDDDEYDKVTGDEGMMSEVEDGRFSGVVKVPSFGAQESVDVAPLVKVLDIEEDKEDGLLVQSNSSGDNQSGLSTERDNGADSGVLGPKDAVVSNGSVSDSGSVKLVEDNGQDVTVYSAHEHGGEW</sequence>
<dbReference type="Proteomes" id="UP001141253">
    <property type="component" value="Chromosome 10"/>
</dbReference>
<evidence type="ECO:0000313" key="2">
    <source>
        <dbReference type="EMBL" id="KAJ6313629.1"/>
    </source>
</evidence>
<evidence type="ECO:0000313" key="3">
    <source>
        <dbReference type="Proteomes" id="UP001141253"/>
    </source>
</evidence>
<feature type="compositionally biased region" description="Polar residues" evidence="1">
    <location>
        <begin position="205"/>
        <end position="218"/>
    </location>
</feature>
<accession>A0ABQ8ZZN2</accession>
<protein>
    <submittedName>
        <fullName evidence="2">Uncharacterized protein</fullName>
    </submittedName>
</protein>
<reference evidence="2" key="2">
    <citation type="journal article" date="2023" name="Int. J. Mol. Sci.">
        <title>De Novo Assembly and Annotation of 11 Diverse Shrub Willow (Salix) Genomes Reveals Novel Gene Organization in Sex-Linked Regions.</title>
        <authorList>
            <person name="Hyden B."/>
            <person name="Feng K."/>
            <person name="Yates T.B."/>
            <person name="Jawdy S."/>
            <person name="Cereghino C."/>
            <person name="Smart L.B."/>
            <person name="Muchero W."/>
        </authorList>
    </citation>
    <scope>NUCLEOTIDE SEQUENCE</scope>
    <source>
        <tissue evidence="2">Shoot tip</tissue>
    </source>
</reference>
<evidence type="ECO:0000256" key="1">
    <source>
        <dbReference type="SAM" id="MobiDB-lite"/>
    </source>
</evidence>
<feature type="compositionally biased region" description="Low complexity" evidence="1">
    <location>
        <begin position="236"/>
        <end position="248"/>
    </location>
</feature>
<feature type="region of interest" description="Disordered" evidence="1">
    <location>
        <begin position="201"/>
        <end position="251"/>
    </location>
</feature>
<organism evidence="2 3">
    <name type="scientific">Salix suchowensis</name>
    <dbReference type="NCBI Taxonomy" id="1278906"/>
    <lineage>
        <taxon>Eukaryota</taxon>
        <taxon>Viridiplantae</taxon>
        <taxon>Streptophyta</taxon>
        <taxon>Embryophyta</taxon>
        <taxon>Tracheophyta</taxon>
        <taxon>Spermatophyta</taxon>
        <taxon>Magnoliopsida</taxon>
        <taxon>eudicotyledons</taxon>
        <taxon>Gunneridae</taxon>
        <taxon>Pentapetalae</taxon>
        <taxon>rosids</taxon>
        <taxon>fabids</taxon>
        <taxon>Malpighiales</taxon>
        <taxon>Salicaceae</taxon>
        <taxon>Saliceae</taxon>
        <taxon>Salix</taxon>
    </lineage>
</organism>
<reference evidence="2" key="1">
    <citation type="submission" date="2022-10" db="EMBL/GenBank/DDBJ databases">
        <authorList>
            <person name="Hyden B.L."/>
            <person name="Feng K."/>
            <person name="Yates T."/>
            <person name="Jawdy S."/>
            <person name="Smart L.B."/>
            <person name="Muchero W."/>
        </authorList>
    </citation>
    <scope>NUCLEOTIDE SEQUENCE</scope>
    <source>
        <tissue evidence="2">Shoot tip</tissue>
    </source>
</reference>